<keyword evidence="1" id="KW-0472">Membrane</keyword>
<proteinExistence type="predicted"/>
<protein>
    <recommendedName>
        <fullName evidence="4">Glycerophosphoryl diester phosphodiesterase membrane domain-containing protein</fullName>
    </recommendedName>
</protein>
<dbReference type="EMBL" id="BMOQ01000006">
    <property type="protein sequence ID" value="GGN22222.1"/>
    <property type="molecule type" value="Genomic_DNA"/>
</dbReference>
<feature type="transmembrane region" description="Helical" evidence="1">
    <location>
        <begin position="33"/>
        <end position="60"/>
    </location>
</feature>
<name>A0A830GEN3_9EURY</name>
<keyword evidence="1" id="KW-1133">Transmembrane helix</keyword>
<evidence type="ECO:0008006" key="4">
    <source>
        <dbReference type="Google" id="ProtNLM"/>
    </source>
</evidence>
<comment type="caution">
    <text evidence="2">The sequence shown here is derived from an EMBL/GenBank/DDBJ whole genome shotgun (WGS) entry which is preliminary data.</text>
</comment>
<keyword evidence="3" id="KW-1185">Reference proteome</keyword>
<accession>A0A830GEN3</accession>
<organism evidence="2 3">
    <name type="scientific">Halarchaeum nitratireducens</name>
    <dbReference type="NCBI Taxonomy" id="489913"/>
    <lineage>
        <taxon>Archaea</taxon>
        <taxon>Methanobacteriati</taxon>
        <taxon>Methanobacteriota</taxon>
        <taxon>Stenosarchaea group</taxon>
        <taxon>Halobacteria</taxon>
        <taxon>Halobacteriales</taxon>
        <taxon>Halobacteriaceae</taxon>
    </lineage>
</organism>
<feature type="transmembrane region" description="Helical" evidence="1">
    <location>
        <begin position="227"/>
        <end position="250"/>
    </location>
</feature>
<evidence type="ECO:0000313" key="2">
    <source>
        <dbReference type="EMBL" id="GGN22222.1"/>
    </source>
</evidence>
<sequence>MPEWHIRRMFERFSRGLDVVDGSLNVFRANPRLAVLPLCSLLLVGSGFAVAAGIALHYGLVESLFTNDLIKYAAIFVGLALTSSLGAFFNVAVAHCAFQYFDGEAPTVRDGLQSAWRSRRAIAIWALTSATLGTVLYVLDEKFGFLGSAARLVFDLAWGLLTFFVVPVIAVEDTADLRTILRESGHAFKQTWGESVSASLGVSLVVLPIAVVGIVLLGAGYLGLHGAAAWLLGGLGLLVVVAAIVAGQVLGMVARTALYEYATDGRRVGPFATRDPDSVFPDS</sequence>
<dbReference type="Proteomes" id="UP000608850">
    <property type="component" value="Unassembled WGS sequence"/>
</dbReference>
<dbReference type="InterPro" id="IPR046157">
    <property type="entry name" value="DUF6159"/>
</dbReference>
<dbReference type="Pfam" id="PF19656">
    <property type="entry name" value="DUF6159"/>
    <property type="match status" value="1"/>
</dbReference>
<feature type="transmembrane region" description="Helical" evidence="1">
    <location>
        <begin position="151"/>
        <end position="171"/>
    </location>
</feature>
<keyword evidence="1" id="KW-0812">Transmembrane</keyword>
<feature type="transmembrane region" description="Helical" evidence="1">
    <location>
        <begin position="122"/>
        <end position="139"/>
    </location>
</feature>
<feature type="transmembrane region" description="Helical" evidence="1">
    <location>
        <begin position="192"/>
        <end position="221"/>
    </location>
</feature>
<evidence type="ECO:0000256" key="1">
    <source>
        <dbReference type="SAM" id="Phobius"/>
    </source>
</evidence>
<evidence type="ECO:0000313" key="3">
    <source>
        <dbReference type="Proteomes" id="UP000608850"/>
    </source>
</evidence>
<gene>
    <name evidence="2" type="ORF">GCM10009021_24640</name>
</gene>
<feature type="transmembrane region" description="Helical" evidence="1">
    <location>
        <begin position="72"/>
        <end position="101"/>
    </location>
</feature>
<dbReference type="AlphaFoldDB" id="A0A830GEN3"/>
<reference evidence="2 3" key="1">
    <citation type="journal article" date="2019" name="Int. J. Syst. Evol. Microbiol.">
        <title>The Global Catalogue of Microorganisms (GCM) 10K type strain sequencing project: providing services to taxonomists for standard genome sequencing and annotation.</title>
        <authorList>
            <consortium name="The Broad Institute Genomics Platform"/>
            <consortium name="The Broad Institute Genome Sequencing Center for Infectious Disease"/>
            <person name="Wu L."/>
            <person name="Ma J."/>
        </authorList>
    </citation>
    <scope>NUCLEOTIDE SEQUENCE [LARGE SCALE GENOMIC DNA]</scope>
    <source>
        <strain evidence="2 3">JCM 16331</strain>
    </source>
</reference>